<evidence type="ECO:0000256" key="1">
    <source>
        <dbReference type="ARBA" id="ARBA00006930"/>
    </source>
</evidence>
<comment type="similarity">
    <text evidence="1">Belongs to the SMC family. SbcC subfamily.</text>
</comment>
<accession>A0A938YKN0</accession>
<evidence type="ECO:0000256" key="3">
    <source>
        <dbReference type="ARBA" id="ARBA00013368"/>
    </source>
</evidence>
<feature type="coiled-coil region" evidence="4">
    <location>
        <begin position="268"/>
        <end position="295"/>
    </location>
</feature>
<reference evidence="6" key="1">
    <citation type="submission" date="2021-01" db="EMBL/GenBank/DDBJ databases">
        <title>YIM 132084 draft genome.</title>
        <authorList>
            <person name="An D."/>
        </authorList>
    </citation>
    <scope>NUCLEOTIDE SEQUENCE</scope>
    <source>
        <strain evidence="6">YIM 132084</strain>
    </source>
</reference>
<dbReference type="Gene3D" id="3.40.50.300">
    <property type="entry name" value="P-loop containing nucleotide triphosphate hydrolases"/>
    <property type="match status" value="2"/>
</dbReference>
<feature type="coiled-coil region" evidence="4">
    <location>
        <begin position="605"/>
        <end position="632"/>
    </location>
</feature>
<dbReference type="SUPFAM" id="SSF52540">
    <property type="entry name" value="P-loop containing nucleoside triphosphate hydrolases"/>
    <property type="match status" value="1"/>
</dbReference>
<comment type="caution">
    <text evidence="6">The sequence shown here is derived from an EMBL/GenBank/DDBJ whole genome shotgun (WGS) entry which is preliminary data.</text>
</comment>
<comment type="subunit">
    <text evidence="2">Heterodimer of SbcC and SbcD.</text>
</comment>
<dbReference type="PANTHER" id="PTHR32114">
    <property type="entry name" value="ABC TRANSPORTER ABCH.3"/>
    <property type="match status" value="1"/>
</dbReference>
<organism evidence="6 7">
    <name type="scientific">Nakamurella leprariae</name>
    <dbReference type="NCBI Taxonomy" id="2803911"/>
    <lineage>
        <taxon>Bacteria</taxon>
        <taxon>Bacillati</taxon>
        <taxon>Actinomycetota</taxon>
        <taxon>Actinomycetes</taxon>
        <taxon>Nakamurellales</taxon>
        <taxon>Nakamurellaceae</taxon>
        <taxon>Nakamurella</taxon>
    </lineage>
</organism>
<evidence type="ECO:0000259" key="5">
    <source>
        <dbReference type="Pfam" id="PF13476"/>
    </source>
</evidence>
<dbReference type="Proteomes" id="UP000663792">
    <property type="component" value="Unassembled WGS sequence"/>
</dbReference>
<evidence type="ECO:0000313" key="6">
    <source>
        <dbReference type="EMBL" id="MBM9469535.1"/>
    </source>
</evidence>
<evidence type="ECO:0000313" key="7">
    <source>
        <dbReference type="Proteomes" id="UP000663792"/>
    </source>
</evidence>
<proteinExistence type="inferred from homology"/>
<protein>
    <recommendedName>
        <fullName evidence="3">Nuclease SbcCD subunit C</fullName>
    </recommendedName>
</protein>
<keyword evidence="7" id="KW-1185">Reference proteome</keyword>
<dbReference type="GO" id="GO:0006302">
    <property type="term" value="P:double-strand break repair"/>
    <property type="evidence" value="ECO:0007669"/>
    <property type="project" value="InterPro"/>
</dbReference>
<dbReference type="InterPro" id="IPR027417">
    <property type="entry name" value="P-loop_NTPase"/>
</dbReference>
<gene>
    <name evidence="6" type="ORF">JL106_19810</name>
</gene>
<sequence length="1056" mass="110653">MRLHRLELQAFGPFPGRIEVDLDAVGADGLFLLCGDTGAGKTTVLDAVAFALFGRVPGSRQEARRFRCDQADPGLRTEVRLELTVADQRIVLVRTPEYERPKSRGTGTTTEKHKVVLRWLDGGPAGGPTDGLTRADEVGAAIADLVGMTAEQFFQVVLLPQGQFARFLRSDTDERAALLERLFDTGRFGSVEDWFATARRESGARLRDLDDAVAQTVARVAEAAAGPVPDQPDEQWLAALRDRAADVAESTADAFRSARARQRMAGRRSAEARRIAELVARRAELQRRAAVLAEAGDRLDGWRAEVDAAGKAAPVVRALDAAAAAGAAAASAVAARDAAVRQWLTRVDEVGAPLRSVAALVPAGTRSGADGWPDGWDEADASGQLLFPDPSGPAEPEEALVEWNPTRLDLDDPDPTALRAAAAGDREQAGALAALAAEAEQQQRDLAALTDADSRRVTLAAELDQVDAAAAALPASITAAAARVAAADQAAARLPDATERAAGRRRAAAAATAVPELLEHCASAEAAAVAAVDAHHRAVDARHDLQERRIAGMASELARGLTAGEACPVCGGCDHPAPAPAASDAVTPAVITAAAERERQAAGRREAASAAAAQARLALEEARRSADGAEAAAAAAALADVLAEVAELRQLAGSAAAERDALELAQQRAGTVRDRHRALTARLSAEDARMAELRVRIAGRTERLEAGRAGFPDVPARRAALLARAGAGEAAAGASATARTARAGWIEAERAVEEALRHSGLADVDAARRAAAVDVDVLRGRISQVEQDTAVVREQLADPELAAVAAAAEDGPDRPDPATVAREAQSSAERADRALEAASGSARLARERRHRLDEAARALQAVWQERLPVLEADAELSALTDVVLGRGQNHRGISLRTYAVAAKLRHVVVSASARFSDMTGGRYSFESTTERDSRSRRTGLTVAVRDSWSGQLRSAKTLSGGETFVASLALALGLADVVAAESGGRLLDTLFIDEGFGSLDAGTLDQVMDTLDELRAGGRVVGLVSHVDELRQRIPDQIRVVRGPAGSSVQVHAAAL</sequence>
<dbReference type="GO" id="GO:0016887">
    <property type="term" value="F:ATP hydrolysis activity"/>
    <property type="evidence" value="ECO:0007669"/>
    <property type="project" value="InterPro"/>
</dbReference>
<dbReference type="EMBL" id="JAERWK010000029">
    <property type="protein sequence ID" value="MBM9469535.1"/>
    <property type="molecule type" value="Genomic_DNA"/>
</dbReference>
<evidence type="ECO:0000256" key="2">
    <source>
        <dbReference type="ARBA" id="ARBA00011322"/>
    </source>
</evidence>
<evidence type="ECO:0000256" key="4">
    <source>
        <dbReference type="SAM" id="Coils"/>
    </source>
</evidence>
<keyword evidence="4" id="KW-0175">Coiled coil</keyword>
<dbReference type="RefSeq" id="WP_205262498.1">
    <property type="nucleotide sequence ID" value="NZ_JAERWK010000029.1"/>
</dbReference>
<feature type="domain" description="Rad50/SbcC-type AAA" evidence="5">
    <location>
        <begin position="5"/>
        <end position="184"/>
    </location>
</feature>
<dbReference type="Pfam" id="PF13558">
    <property type="entry name" value="SbcC_Walker_B"/>
    <property type="match status" value="1"/>
</dbReference>
<dbReference type="InterPro" id="IPR038729">
    <property type="entry name" value="Rad50/SbcC_AAA"/>
</dbReference>
<name>A0A938YKN0_9ACTN</name>
<dbReference type="Pfam" id="PF13476">
    <property type="entry name" value="AAA_23"/>
    <property type="match status" value="1"/>
</dbReference>
<dbReference type="AlphaFoldDB" id="A0A938YKN0"/>
<dbReference type="PANTHER" id="PTHR32114:SF2">
    <property type="entry name" value="ABC TRANSPORTER ABCH.3"/>
    <property type="match status" value="1"/>
</dbReference>